<reference evidence="9 10" key="1">
    <citation type="submission" date="2020-08" db="EMBL/GenBank/DDBJ databases">
        <title>Sequencing the genomes of 1000 actinobacteria strains.</title>
        <authorList>
            <person name="Klenk H.-P."/>
        </authorList>
    </citation>
    <scope>NUCLEOTIDE SEQUENCE [LARGE SCALE GENOMIC DNA]</scope>
    <source>
        <strain evidence="9 10">DSM 46659</strain>
    </source>
</reference>
<evidence type="ECO:0000259" key="8">
    <source>
        <dbReference type="PROSITE" id="PS50850"/>
    </source>
</evidence>
<evidence type="ECO:0000256" key="7">
    <source>
        <dbReference type="SAM" id="Phobius"/>
    </source>
</evidence>
<organism evidence="9 10">
    <name type="scientific">Nocardiopsis mwathae</name>
    <dbReference type="NCBI Taxonomy" id="1472723"/>
    <lineage>
        <taxon>Bacteria</taxon>
        <taxon>Bacillati</taxon>
        <taxon>Actinomycetota</taxon>
        <taxon>Actinomycetes</taxon>
        <taxon>Streptosporangiales</taxon>
        <taxon>Nocardiopsidaceae</taxon>
        <taxon>Nocardiopsis</taxon>
    </lineage>
</organism>
<dbReference type="EMBL" id="JACHDS010000001">
    <property type="protein sequence ID" value="MBB6174544.1"/>
    <property type="molecule type" value="Genomic_DNA"/>
</dbReference>
<keyword evidence="3 7" id="KW-0812">Transmembrane</keyword>
<keyword evidence="4 7" id="KW-1133">Transmembrane helix</keyword>
<gene>
    <name evidence="9" type="ORF">HNR23_004604</name>
</gene>
<evidence type="ECO:0000313" key="10">
    <source>
        <dbReference type="Proteomes" id="UP000546642"/>
    </source>
</evidence>
<dbReference type="CDD" id="cd17324">
    <property type="entry name" value="MFS_NepI_like"/>
    <property type="match status" value="1"/>
</dbReference>
<dbReference type="GO" id="GO:0022857">
    <property type="term" value="F:transmembrane transporter activity"/>
    <property type="evidence" value="ECO:0007669"/>
    <property type="project" value="InterPro"/>
</dbReference>
<evidence type="ECO:0000256" key="2">
    <source>
        <dbReference type="ARBA" id="ARBA00022475"/>
    </source>
</evidence>
<feature type="transmembrane region" description="Helical" evidence="7">
    <location>
        <begin position="235"/>
        <end position="255"/>
    </location>
</feature>
<feature type="transmembrane region" description="Helical" evidence="7">
    <location>
        <begin position="159"/>
        <end position="180"/>
    </location>
</feature>
<proteinExistence type="predicted"/>
<dbReference type="PANTHER" id="PTHR43124">
    <property type="entry name" value="PURINE EFFLUX PUMP PBUE"/>
    <property type="match status" value="1"/>
</dbReference>
<feature type="transmembrane region" description="Helical" evidence="7">
    <location>
        <begin position="100"/>
        <end position="121"/>
    </location>
</feature>
<evidence type="ECO:0000256" key="3">
    <source>
        <dbReference type="ARBA" id="ARBA00022692"/>
    </source>
</evidence>
<feature type="region of interest" description="Disordered" evidence="6">
    <location>
        <begin position="378"/>
        <end position="405"/>
    </location>
</feature>
<keyword evidence="5 7" id="KW-0472">Membrane</keyword>
<dbReference type="RefSeq" id="WP_184078635.1">
    <property type="nucleotide sequence ID" value="NZ_JACHDS010000001.1"/>
</dbReference>
<protein>
    <submittedName>
        <fullName evidence="9">DHA1 family inner membrane transport protein</fullName>
    </submittedName>
</protein>
<dbReference type="SUPFAM" id="SSF103473">
    <property type="entry name" value="MFS general substrate transporter"/>
    <property type="match status" value="1"/>
</dbReference>
<feature type="transmembrane region" description="Helical" evidence="7">
    <location>
        <begin position="69"/>
        <end position="94"/>
    </location>
</feature>
<dbReference type="InterPro" id="IPR020846">
    <property type="entry name" value="MFS_dom"/>
</dbReference>
<dbReference type="PROSITE" id="PS50850">
    <property type="entry name" value="MFS"/>
    <property type="match status" value="1"/>
</dbReference>
<dbReference type="InterPro" id="IPR036259">
    <property type="entry name" value="MFS_trans_sf"/>
</dbReference>
<evidence type="ECO:0000256" key="6">
    <source>
        <dbReference type="SAM" id="MobiDB-lite"/>
    </source>
</evidence>
<feature type="transmembrane region" description="Helical" evidence="7">
    <location>
        <begin position="36"/>
        <end position="62"/>
    </location>
</feature>
<keyword evidence="2" id="KW-1003">Cell membrane</keyword>
<feature type="transmembrane region" description="Helical" evidence="7">
    <location>
        <begin position="201"/>
        <end position="223"/>
    </location>
</feature>
<evidence type="ECO:0000313" key="9">
    <source>
        <dbReference type="EMBL" id="MBB6174544.1"/>
    </source>
</evidence>
<feature type="transmembrane region" description="Helical" evidence="7">
    <location>
        <begin position="331"/>
        <end position="351"/>
    </location>
</feature>
<dbReference type="GO" id="GO:0005886">
    <property type="term" value="C:plasma membrane"/>
    <property type="evidence" value="ECO:0007669"/>
    <property type="project" value="UniProtKB-SubCell"/>
</dbReference>
<dbReference type="InterPro" id="IPR050189">
    <property type="entry name" value="MFS_Efflux_Transporters"/>
</dbReference>
<sequence>MSLRLLVLALAAFVMGTAEFVITGLLPEVAAGLGVSIPAAGALISGYALAIVVGGPAVVLAGSRVPRKALLTGAVALFALGNLICALAPVYGMLMAGRVLAALGQAAFLGVGAVVAANLVPPQRRAQAIAVVFTGITVANVIGSPLGTLVGQHLGWRTTFWLIAAAAVVALAGIAAAVPRQPAPEATSVRGELALFTRGRVWFAVAVGMLAMGAVFAAFSYIAPLLTEVSGLPSTAITPVLVLFGLGMVAGNLLGGRFADRDRLRTLLVAMGMLVVALAALALLAPYPLPAAVALAAVGAAGFAAVPAVLSELIGQARGRSPLSAAVGGSATNLGMALGAALGGLTISAGLGYTAPAWLGAGAALLGLAVVLTAAAVSGRGGPADPDDRKARDEGAPEAERVTAA</sequence>
<evidence type="ECO:0000256" key="4">
    <source>
        <dbReference type="ARBA" id="ARBA00022989"/>
    </source>
</evidence>
<dbReference type="Proteomes" id="UP000546642">
    <property type="component" value="Unassembled WGS sequence"/>
</dbReference>
<dbReference type="AlphaFoldDB" id="A0A7X0D901"/>
<dbReference type="Gene3D" id="1.20.1250.20">
    <property type="entry name" value="MFS general substrate transporter like domains"/>
    <property type="match status" value="2"/>
</dbReference>
<evidence type="ECO:0000256" key="5">
    <source>
        <dbReference type="ARBA" id="ARBA00023136"/>
    </source>
</evidence>
<feature type="transmembrane region" description="Helical" evidence="7">
    <location>
        <begin position="267"/>
        <end position="285"/>
    </location>
</feature>
<accession>A0A7X0D901</accession>
<dbReference type="PANTHER" id="PTHR43124:SF3">
    <property type="entry name" value="CHLORAMPHENICOL EFFLUX PUMP RV0191"/>
    <property type="match status" value="1"/>
</dbReference>
<feature type="compositionally biased region" description="Basic and acidic residues" evidence="6">
    <location>
        <begin position="386"/>
        <end position="405"/>
    </location>
</feature>
<feature type="transmembrane region" description="Helical" evidence="7">
    <location>
        <begin position="128"/>
        <end position="147"/>
    </location>
</feature>
<dbReference type="InterPro" id="IPR011701">
    <property type="entry name" value="MFS"/>
</dbReference>
<keyword evidence="10" id="KW-1185">Reference proteome</keyword>
<evidence type="ECO:0000256" key="1">
    <source>
        <dbReference type="ARBA" id="ARBA00004651"/>
    </source>
</evidence>
<feature type="domain" description="Major facilitator superfamily (MFS) profile" evidence="8">
    <location>
        <begin position="4"/>
        <end position="379"/>
    </location>
</feature>
<feature type="transmembrane region" description="Helical" evidence="7">
    <location>
        <begin position="357"/>
        <end position="377"/>
    </location>
</feature>
<comment type="caution">
    <text evidence="9">The sequence shown here is derived from an EMBL/GenBank/DDBJ whole genome shotgun (WGS) entry which is preliminary data.</text>
</comment>
<comment type="subcellular location">
    <subcellularLocation>
        <location evidence="1">Cell membrane</location>
        <topology evidence="1">Multi-pass membrane protein</topology>
    </subcellularLocation>
</comment>
<name>A0A7X0D901_9ACTN</name>
<dbReference type="Pfam" id="PF07690">
    <property type="entry name" value="MFS_1"/>
    <property type="match status" value="1"/>
</dbReference>
<feature type="transmembrane region" description="Helical" evidence="7">
    <location>
        <begin position="291"/>
        <end position="310"/>
    </location>
</feature>